<evidence type="ECO:0000313" key="3">
    <source>
        <dbReference type="EMBL" id="KIP06619.1"/>
    </source>
</evidence>
<keyword evidence="4" id="KW-1185">Reference proteome</keyword>
<feature type="transmembrane region" description="Helical" evidence="2">
    <location>
        <begin position="220"/>
        <end position="242"/>
    </location>
</feature>
<dbReference type="EMBL" id="KN840514">
    <property type="protein sequence ID" value="KIP06619.1"/>
    <property type="molecule type" value="Genomic_DNA"/>
</dbReference>
<feature type="region of interest" description="Disordered" evidence="1">
    <location>
        <begin position="293"/>
        <end position="316"/>
    </location>
</feature>
<sequence length="336" mass="37469">MALSFPAPIGGVPLKEDFAPSIVFACAFAILIVVGAYRLAKPATRTLLILGPFLFSVERVVTWSLRASQARNPPENPSRSLTIYFQVTLAVGYISPLWGCIVHLLRCVFVATTQVHSREPEAQTSNYDDPALQQDKPRLRFWYRLVFGVVWLQQWLPVGTGTAMANLYVDAENNAKDAQGVQFCVRYITTITSLFLVCVLHLATVYAYIIARGKNRRPIIILFILVALLGAIADYDLIAITNWTTALSSTAPGSQNTHVEKIAFYIFRAAPEVLIAGSLLILEVRPMFGTGPWGDPIRDPRPRSESTEPQNGPRRELPRWMRATPLLAFICGLRRR</sequence>
<feature type="transmembrane region" description="Helical" evidence="2">
    <location>
        <begin position="185"/>
        <end position="208"/>
    </location>
</feature>
<dbReference type="OrthoDB" id="2562239at2759"/>
<name>A0A0C3NNE5_PHLG1</name>
<feature type="transmembrane region" description="Helical" evidence="2">
    <location>
        <begin position="85"/>
        <end position="109"/>
    </location>
</feature>
<proteinExistence type="predicted"/>
<feature type="transmembrane region" description="Helical" evidence="2">
    <location>
        <begin position="262"/>
        <end position="282"/>
    </location>
</feature>
<dbReference type="HOGENOM" id="CLU_060803_0_0_1"/>
<evidence type="ECO:0000256" key="1">
    <source>
        <dbReference type="SAM" id="MobiDB-lite"/>
    </source>
</evidence>
<dbReference type="AlphaFoldDB" id="A0A0C3NNE5"/>
<keyword evidence="2" id="KW-1133">Transmembrane helix</keyword>
<protein>
    <submittedName>
        <fullName evidence="3">Uncharacterized protein</fullName>
    </submittedName>
</protein>
<feature type="transmembrane region" description="Helical" evidence="2">
    <location>
        <begin position="18"/>
        <end position="40"/>
    </location>
</feature>
<evidence type="ECO:0000313" key="4">
    <source>
        <dbReference type="Proteomes" id="UP000053257"/>
    </source>
</evidence>
<keyword evidence="2" id="KW-0812">Transmembrane</keyword>
<gene>
    <name evidence="3" type="ORF">PHLGIDRAFT_106791</name>
</gene>
<feature type="transmembrane region" description="Helical" evidence="2">
    <location>
        <begin position="47"/>
        <end position="65"/>
    </location>
</feature>
<organism evidence="3 4">
    <name type="scientific">Phlebiopsis gigantea (strain 11061_1 CR5-6)</name>
    <name type="common">White-rot fungus</name>
    <name type="synonym">Peniophora gigantea</name>
    <dbReference type="NCBI Taxonomy" id="745531"/>
    <lineage>
        <taxon>Eukaryota</taxon>
        <taxon>Fungi</taxon>
        <taxon>Dikarya</taxon>
        <taxon>Basidiomycota</taxon>
        <taxon>Agaricomycotina</taxon>
        <taxon>Agaricomycetes</taxon>
        <taxon>Polyporales</taxon>
        <taxon>Phanerochaetaceae</taxon>
        <taxon>Phlebiopsis</taxon>
    </lineage>
</organism>
<accession>A0A0C3NNE5</accession>
<reference evidence="3 4" key="1">
    <citation type="journal article" date="2014" name="PLoS Genet.">
        <title>Analysis of the Phlebiopsis gigantea genome, transcriptome and secretome provides insight into its pioneer colonization strategies of wood.</title>
        <authorList>
            <person name="Hori C."/>
            <person name="Ishida T."/>
            <person name="Igarashi K."/>
            <person name="Samejima M."/>
            <person name="Suzuki H."/>
            <person name="Master E."/>
            <person name="Ferreira P."/>
            <person name="Ruiz-Duenas F.J."/>
            <person name="Held B."/>
            <person name="Canessa P."/>
            <person name="Larrondo L.F."/>
            <person name="Schmoll M."/>
            <person name="Druzhinina I.S."/>
            <person name="Kubicek C.P."/>
            <person name="Gaskell J.A."/>
            <person name="Kersten P."/>
            <person name="St John F."/>
            <person name="Glasner J."/>
            <person name="Sabat G."/>
            <person name="Splinter BonDurant S."/>
            <person name="Syed K."/>
            <person name="Yadav J."/>
            <person name="Mgbeahuruike A.C."/>
            <person name="Kovalchuk A."/>
            <person name="Asiegbu F.O."/>
            <person name="Lackner G."/>
            <person name="Hoffmeister D."/>
            <person name="Rencoret J."/>
            <person name="Gutierrez A."/>
            <person name="Sun H."/>
            <person name="Lindquist E."/>
            <person name="Barry K."/>
            <person name="Riley R."/>
            <person name="Grigoriev I.V."/>
            <person name="Henrissat B."/>
            <person name="Kues U."/>
            <person name="Berka R.M."/>
            <person name="Martinez A.T."/>
            <person name="Covert S.F."/>
            <person name="Blanchette R.A."/>
            <person name="Cullen D."/>
        </authorList>
    </citation>
    <scope>NUCLEOTIDE SEQUENCE [LARGE SCALE GENOMIC DNA]</scope>
    <source>
        <strain evidence="3 4">11061_1 CR5-6</strain>
    </source>
</reference>
<feature type="compositionally biased region" description="Basic and acidic residues" evidence="1">
    <location>
        <begin position="296"/>
        <end position="306"/>
    </location>
</feature>
<dbReference type="Proteomes" id="UP000053257">
    <property type="component" value="Unassembled WGS sequence"/>
</dbReference>
<feature type="transmembrane region" description="Helical" evidence="2">
    <location>
        <begin position="141"/>
        <end position="165"/>
    </location>
</feature>
<keyword evidence="2" id="KW-0472">Membrane</keyword>
<evidence type="ECO:0000256" key="2">
    <source>
        <dbReference type="SAM" id="Phobius"/>
    </source>
</evidence>